<organism evidence="2 3">
    <name type="scientific">Lactobacillus intestinalis</name>
    <dbReference type="NCBI Taxonomy" id="151781"/>
    <lineage>
        <taxon>Bacteria</taxon>
        <taxon>Bacillati</taxon>
        <taxon>Bacillota</taxon>
        <taxon>Bacilli</taxon>
        <taxon>Lactobacillales</taxon>
        <taxon>Lactobacillaceae</taxon>
        <taxon>Lactobacillus</taxon>
    </lineage>
</organism>
<evidence type="ECO:0008006" key="4">
    <source>
        <dbReference type="Google" id="ProtNLM"/>
    </source>
</evidence>
<gene>
    <name evidence="2" type="ORF">E5351_02095</name>
</gene>
<sequence>MKTTKLMVIAGLSVSLMGLSNLSSTTASAASVKTIQKVQTKAVLQKVSTHYNSKAKSLHISGLATQGNKVVVKYGTKKLATTNINAKHEFDTKVKFTGYKTISLYAVNKANKRVTPIVKLTANRYAAPTPTVEKSHRTSKAINYDLTTAKNKGTLVFYYQGKKFYSQKVKSTKTRISFTQDQLKGKKGNFTVRYFQTSKKASPAVKAPIVKVGSVTQIFY</sequence>
<evidence type="ECO:0000313" key="2">
    <source>
        <dbReference type="EMBL" id="TGY17271.1"/>
    </source>
</evidence>
<comment type="caution">
    <text evidence="2">The sequence shown here is derived from an EMBL/GenBank/DDBJ whole genome shotgun (WGS) entry which is preliminary data.</text>
</comment>
<protein>
    <recommendedName>
        <fullName evidence="4">Zinc metalloproteinase</fullName>
    </recommendedName>
</protein>
<accession>A0A4S2BR78</accession>
<dbReference type="EMBL" id="SRYV01000002">
    <property type="protein sequence ID" value="TGY17271.1"/>
    <property type="molecule type" value="Genomic_DNA"/>
</dbReference>
<evidence type="ECO:0000313" key="3">
    <source>
        <dbReference type="Proteomes" id="UP000309117"/>
    </source>
</evidence>
<dbReference type="RefSeq" id="WP_004039656.1">
    <property type="nucleotide sequence ID" value="NZ_AQFR02000003.1"/>
</dbReference>
<keyword evidence="1" id="KW-0732">Signal</keyword>
<feature type="chain" id="PRO_5020859677" description="Zinc metalloproteinase" evidence="1">
    <location>
        <begin position="30"/>
        <end position="220"/>
    </location>
</feature>
<name>A0A4S2BR78_9LACO</name>
<dbReference type="AlphaFoldDB" id="A0A4S2BR78"/>
<evidence type="ECO:0000256" key="1">
    <source>
        <dbReference type="SAM" id="SignalP"/>
    </source>
</evidence>
<proteinExistence type="predicted"/>
<reference evidence="2 3" key="1">
    <citation type="submission" date="2019-04" db="EMBL/GenBank/DDBJ databases">
        <title>Microbes associate with the intestines of laboratory mice.</title>
        <authorList>
            <person name="Navarre W."/>
            <person name="Wong E."/>
            <person name="Huang K."/>
            <person name="Tropini C."/>
            <person name="Ng K."/>
            <person name="Yu B."/>
        </authorList>
    </citation>
    <scope>NUCLEOTIDE SEQUENCE [LARGE SCALE GENOMIC DNA]</scope>
    <source>
        <strain evidence="2 3">NM61_E11</strain>
    </source>
</reference>
<feature type="signal peptide" evidence="1">
    <location>
        <begin position="1"/>
        <end position="29"/>
    </location>
</feature>
<dbReference type="Proteomes" id="UP000309117">
    <property type="component" value="Unassembled WGS sequence"/>
</dbReference>